<evidence type="ECO:0000256" key="7">
    <source>
        <dbReference type="SAM" id="Phobius"/>
    </source>
</evidence>
<evidence type="ECO:0000256" key="2">
    <source>
        <dbReference type="ARBA" id="ARBA00022448"/>
    </source>
</evidence>
<evidence type="ECO:0000256" key="4">
    <source>
        <dbReference type="ARBA" id="ARBA00022692"/>
    </source>
</evidence>
<evidence type="ECO:0000256" key="5">
    <source>
        <dbReference type="ARBA" id="ARBA00022989"/>
    </source>
</evidence>
<evidence type="ECO:0000256" key="6">
    <source>
        <dbReference type="ARBA" id="ARBA00023136"/>
    </source>
</evidence>
<dbReference type="CDD" id="cd13134">
    <property type="entry name" value="MATE_like_8"/>
    <property type="match status" value="1"/>
</dbReference>
<evidence type="ECO:0000313" key="8">
    <source>
        <dbReference type="EMBL" id="MDO7906370.1"/>
    </source>
</evidence>
<dbReference type="InterPro" id="IPR048279">
    <property type="entry name" value="MdtK-like"/>
</dbReference>
<feature type="transmembrane region" description="Helical" evidence="7">
    <location>
        <begin position="202"/>
        <end position="224"/>
    </location>
</feature>
<keyword evidence="3" id="KW-1003">Cell membrane</keyword>
<dbReference type="RefSeq" id="WP_305023566.1">
    <property type="nucleotide sequence ID" value="NZ_JAUQTB010000003.1"/>
</dbReference>
<dbReference type="PIRSF" id="PIRSF006603">
    <property type="entry name" value="DinF"/>
    <property type="match status" value="1"/>
</dbReference>
<comment type="subcellular location">
    <subcellularLocation>
        <location evidence="1">Cell membrane</location>
        <topology evidence="1">Multi-pass membrane protein</topology>
    </subcellularLocation>
</comment>
<sequence length="470" mass="51438">MTAISSTKESLRSEAKELNLIRLTWPIFLELFLFMLMGSVDTFMLSSVSDNAVSGVGAANQIISIAILVLEVIGNGAAIVVAQYIGSKKLSEAAQVTGNAITLNLIVGLILSTGFLLFGGHLLDLLHVQGTIYDYAQSYISIVGGGIFLQALINALAATIRTHGFTKETMYVSVLMNVIHVVGNYALIFGHFGLPKLGVEGAAISTVGSRLICLLVFLWLLYRVMEVRVEFSYYINLSRKFIGKILRIGIPSALESVVYQSCQLVFTLYVTYLGAEAMATRQYAGNISSYIYLFSMAIGMGTSIIVGRLVGARRKEDAYKRVFSSVKWALAATIVIDLIIILFRVPLMSVFTDNPLIVQMGAQVILLSILLETGRTCNIVIIGSLRAAGDAKFPVYMGLISMVCMSLPLGFLLVFKLHMGLAGVWLAIAADEWTRAVIMYFRWRSRAWEKHELIETEEHHEPAAAPAPAL</sequence>
<evidence type="ECO:0000313" key="9">
    <source>
        <dbReference type="Proteomes" id="UP001240171"/>
    </source>
</evidence>
<dbReference type="PANTHER" id="PTHR42925">
    <property type="entry name" value="MULTIDRUG AND TOXIN EFFLUX PROTEIN MATE FAMILY"/>
    <property type="match status" value="1"/>
</dbReference>
<keyword evidence="4 7" id="KW-0812">Transmembrane</keyword>
<dbReference type="EMBL" id="JAUQTB010000003">
    <property type="protein sequence ID" value="MDO7906370.1"/>
    <property type="molecule type" value="Genomic_DNA"/>
</dbReference>
<reference evidence="8 9" key="1">
    <citation type="submission" date="2023-07" db="EMBL/GenBank/DDBJ databases">
        <title>Paenibacillus sp. JX-17 nov. isolated from soil.</title>
        <authorList>
            <person name="Wan Y."/>
            <person name="Liu B."/>
        </authorList>
    </citation>
    <scope>NUCLEOTIDE SEQUENCE [LARGE SCALE GENOMIC DNA]</scope>
    <source>
        <strain evidence="8 9">JX-17</strain>
    </source>
</reference>
<dbReference type="InterPro" id="IPR047135">
    <property type="entry name" value="YsiQ"/>
</dbReference>
<feature type="transmembrane region" description="Helical" evidence="7">
    <location>
        <begin position="245"/>
        <end position="270"/>
    </location>
</feature>
<protein>
    <submittedName>
        <fullName evidence="8">MATE family efflux transporter</fullName>
    </submittedName>
</protein>
<feature type="transmembrane region" description="Helical" evidence="7">
    <location>
        <begin position="170"/>
        <end position="190"/>
    </location>
</feature>
<accession>A0ABT9CBX8</accession>
<feature type="transmembrane region" description="Helical" evidence="7">
    <location>
        <begin position="96"/>
        <end position="118"/>
    </location>
</feature>
<dbReference type="Pfam" id="PF01554">
    <property type="entry name" value="MatE"/>
    <property type="match status" value="2"/>
</dbReference>
<feature type="transmembrane region" description="Helical" evidence="7">
    <location>
        <begin position="395"/>
        <end position="415"/>
    </location>
</feature>
<proteinExistence type="predicted"/>
<keyword evidence="6 7" id="KW-0472">Membrane</keyword>
<organism evidence="8 9">
    <name type="scientific">Paenibacillus lacisoli</name>
    <dbReference type="NCBI Taxonomy" id="3064525"/>
    <lineage>
        <taxon>Bacteria</taxon>
        <taxon>Bacillati</taxon>
        <taxon>Bacillota</taxon>
        <taxon>Bacilli</taxon>
        <taxon>Bacillales</taxon>
        <taxon>Paenibacillaceae</taxon>
        <taxon>Paenibacillus</taxon>
    </lineage>
</organism>
<dbReference type="PANTHER" id="PTHR42925:SF1">
    <property type="entry name" value="VIRULENCE FACTOR MVIN"/>
    <property type="match status" value="1"/>
</dbReference>
<gene>
    <name evidence="8" type="ORF">Q5741_08065</name>
</gene>
<feature type="transmembrane region" description="Helical" evidence="7">
    <location>
        <begin position="20"/>
        <end position="38"/>
    </location>
</feature>
<dbReference type="InterPro" id="IPR002528">
    <property type="entry name" value="MATE_fam"/>
</dbReference>
<keyword evidence="9" id="KW-1185">Reference proteome</keyword>
<dbReference type="Proteomes" id="UP001240171">
    <property type="component" value="Unassembled WGS sequence"/>
</dbReference>
<feature type="transmembrane region" description="Helical" evidence="7">
    <location>
        <begin position="322"/>
        <end position="344"/>
    </location>
</feature>
<feature type="transmembrane region" description="Helical" evidence="7">
    <location>
        <begin position="138"/>
        <end position="158"/>
    </location>
</feature>
<evidence type="ECO:0000256" key="1">
    <source>
        <dbReference type="ARBA" id="ARBA00004651"/>
    </source>
</evidence>
<keyword evidence="5 7" id="KW-1133">Transmembrane helix</keyword>
<feature type="transmembrane region" description="Helical" evidence="7">
    <location>
        <begin position="58"/>
        <end position="84"/>
    </location>
</feature>
<feature type="transmembrane region" description="Helical" evidence="7">
    <location>
        <begin position="290"/>
        <end position="310"/>
    </location>
</feature>
<dbReference type="NCBIfam" id="TIGR00797">
    <property type="entry name" value="matE"/>
    <property type="match status" value="1"/>
</dbReference>
<comment type="caution">
    <text evidence="8">The sequence shown here is derived from an EMBL/GenBank/DDBJ whole genome shotgun (WGS) entry which is preliminary data.</text>
</comment>
<name>A0ABT9CBX8_9BACL</name>
<keyword evidence="2" id="KW-0813">Transport</keyword>
<evidence type="ECO:0000256" key="3">
    <source>
        <dbReference type="ARBA" id="ARBA00022475"/>
    </source>
</evidence>